<evidence type="ECO:0000313" key="3">
    <source>
        <dbReference type="Proteomes" id="UP000230392"/>
    </source>
</evidence>
<dbReference type="InterPro" id="IPR050312">
    <property type="entry name" value="IolE/XylAMocC-like"/>
</dbReference>
<feature type="domain" description="Xylose isomerase-like TIM barrel" evidence="1">
    <location>
        <begin position="23"/>
        <end position="267"/>
    </location>
</feature>
<dbReference type="Proteomes" id="UP000230392">
    <property type="component" value="Unassembled WGS sequence"/>
</dbReference>
<dbReference type="AlphaFoldDB" id="A0A2G9Y9F1"/>
<dbReference type="GO" id="GO:0016853">
    <property type="term" value="F:isomerase activity"/>
    <property type="evidence" value="ECO:0007669"/>
    <property type="project" value="UniProtKB-KW"/>
</dbReference>
<dbReference type="InterPro" id="IPR036237">
    <property type="entry name" value="Xyl_isomerase-like_sf"/>
</dbReference>
<dbReference type="EMBL" id="PCRF01000237">
    <property type="protein sequence ID" value="PIP15869.1"/>
    <property type="molecule type" value="Genomic_DNA"/>
</dbReference>
<dbReference type="Gene3D" id="3.20.20.150">
    <property type="entry name" value="Divalent-metal-dependent TIM barrel enzymes"/>
    <property type="match status" value="1"/>
</dbReference>
<gene>
    <name evidence="2" type="ORF">COX46_04860</name>
</gene>
<dbReference type="PANTHER" id="PTHR12110:SF41">
    <property type="entry name" value="INOSOSE DEHYDRATASE"/>
    <property type="match status" value="1"/>
</dbReference>
<protein>
    <submittedName>
        <fullName evidence="2">Xylose isomerase</fullName>
    </submittedName>
</protein>
<proteinExistence type="predicted"/>
<keyword evidence="2" id="KW-0413">Isomerase</keyword>
<name>A0A2G9Y9F1_9BACT</name>
<dbReference type="Pfam" id="PF01261">
    <property type="entry name" value="AP_endonuc_2"/>
    <property type="match status" value="1"/>
</dbReference>
<comment type="caution">
    <text evidence="2">The sequence shown here is derived from an EMBL/GenBank/DDBJ whole genome shotgun (WGS) entry which is preliminary data.</text>
</comment>
<reference evidence="2 3" key="1">
    <citation type="submission" date="2017-09" db="EMBL/GenBank/DDBJ databases">
        <title>Depth-based differentiation of microbial function through sediment-hosted aquifers and enrichment of novel symbionts in the deep terrestrial subsurface.</title>
        <authorList>
            <person name="Probst A.J."/>
            <person name="Ladd B."/>
            <person name="Jarett J.K."/>
            <person name="Geller-Mcgrath D.E."/>
            <person name="Sieber C.M."/>
            <person name="Emerson J.B."/>
            <person name="Anantharaman K."/>
            <person name="Thomas B.C."/>
            <person name="Malmstrom R."/>
            <person name="Stieglmeier M."/>
            <person name="Klingl A."/>
            <person name="Woyke T."/>
            <person name="Ryan C.M."/>
            <person name="Banfield J.F."/>
        </authorList>
    </citation>
    <scope>NUCLEOTIDE SEQUENCE [LARGE SCALE GENOMIC DNA]</scope>
    <source>
        <strain evidence="2">CG23_combo_of_CG06-09_8_20_14_all_48_7</strain>
    </source>
</reference>
<evidence type="ECO:0000313" key="2">
    <source>
        <dbReference type="EMBL" id="PIP15869.1"/>
    </source>
</evidence>
<dbReference type="SUPFAM" id="SSF51658">
    <property type="entry name" value="Xylose isomerase-like"/>
    <property type="match status" value="1"/>
</dbReference>
<dbReference type="PANTHER" id="PTHR12110">
    <property type="entry name" value="HYDROXYPYRUVATE ISOMERASE"/>
    <property type="match status" value="1"/>
</dbReference>
<sequence length="276" mass="30160">MVMAINKLKLGVITSLEEGVKGLEKVKNLGFETCQLFCRTPGLYTEENARLVKETTKKLGVEITLLWAGWPGPAIWNFVEGPITLGLVPPEYRAMRIDALKKGSDFAKMIGVVNVATHAGFIPEGPKDPLYPGLVVALRDVAAHCQNNGQEFCFETGQETPVTLLRAITDIGLPNLGINLDPANLLLYGKANPVDALDVIGKFVRGVHAKDGEYPTDGYNLGKEKPLGEGRVDFPRLVPKLKNLGYRGALTIEREISGEQQIKDILKAKDFLTPLL</sequence>
<evidence type="ECO:0000259" key="1">
    <source>
        <dbReference type="Pfam" id="PF01261"/>
    </source>
</evidence>
<accession>A0A2G9Y9F1</accession>
<organism evidence="2 3">
    <name type="scientific">bacterium (Candidatus Ratteibacteria) CG23_combo_of_CG06-09_8_20_14_all_48_7</name>
    <dbReference type="NCBI Taxonomy" id="2014292"/>
    <lineage>
        <taxon>Bacteria</taxon>
        <taxon>Candidatus Ratteibacteria</taxon>
    </lineage>
</organism>
<dbReference type="InterPro" id="IPR013022">
    <property type="entry name" value="Xyl_isomerase-like_TIM-brl"/>
</dbReference>